<dbReference type="RefSeq" id="WP_173811408.1">
    <property type="nucleotide sequence ID" value="NZ_JABSNP010000019.1"/>
</dbReference>
<sequence>MKYVFIGLLLATCSPSVAQVKSRIIWPGRSIVFKTDSTEGMIFRKAFKPREGGGRVNLVRIFSKDENAKLYVPSIAVVVNVEEILKNYLAREHRDLKEDLSHYVKQYFGYITSKGDTILCINCFWNDEIKKEKYWQKEPVNVFDGGSNYFRVRYNVTKKEFFAFRENGLG</sequence>
<proteinExistence type="predicted"/>
<organism evidence="2 3">
    <name type="scientific">Hymenobacter caeli</name>
    <dbReference type="NCBI Taxonomy" id="2735894"/>
    <lineage>
        <taxon>Bacteria</taxon>
        <taxon>Pseudomonadati</taxon>
        <taxon>Bacteroidota</taxon>
        <taxon>Cytophagia</taxon>
        <taxon>Cytophagales</taxon>
        <taxon>Hymenobacteraceae</taxon>
        <taxon>Hymenobacter</taxon>
    </lineage>
</organism>
<evidence type="ECO:0000313" key="2">
    <source>
        <dbReference type="EMBL" id="NRT20636.1"/>
    </source>
</evidence>
<feature type="signal peptide" evidence="1">
    <location>
        <begin position="1"/>
        <end position="18"/>
    </location>
</feature>
<keyword evidence="3" id="KW-1185">Reference proteome</keyword>
<dbReference type="EMBL" id="JABSNP010000019">
    <property type="protein sequence ID" value="NRT20636.1"/>
    <property type="molecule type" value="Genomic_DNA"/>
</dbReference>
<feature type="chain" id="PRO_5046522124" description="DUF4294 domain-containing protein" evidence="1">
    <location>
        <begin position="19"/>
        <end position="170"/>
    </location>
</feature>
<name>A0ABX2FUD7_9BACT</name>
<dbReference type="Proteomes" id="UP000779507">
    <property type="component" value="Unassembled WGS sequence"/>
</dbReference>
<gene>
    <name evidence="2" type="ORF">HNP98_003480</name>
</gene>
<accession>A0ABX2FUD7</accession>
<comment type="caution">
    <text evidence="2">The sequence shown here is derived from an EMBL/GenBank/DDBJ whole genome shotgun (WGS) entry which is preliminary data.</text>
</comment>
<evidence type="ECO:0000256" key="1">
    <source>
        <dbReference type="SAM" id="SignalP"/>
    </source>
</evidence>
<evidence type="ECO:0008006" key="4">
    <source>
        <dbReference type="Google" id="ProtNLM"/>
    </source>
</evidence>
<evidence type="ECO:0000313" key="3">
    <source>
        <dbReference type="Proteomes" id="UP000779507"/>
    </source>
</evidence>
<reference evidence="2 3" key="1">
    <citation type="submission" date="2020-05" db="EMBL/GenBank/DDBJ databases">
        <title>Genomic Encyclopedia of Type Strains, Phase IV (KMG-V): Genome sequencing to study the core and pangenomes of soil and plant-associated prokaryotes.</title>
        <authorList>
            <person name="Whitman W."/>
        </authorList>
    </citation>
    <scope>NUCLEOTIDE SEQUENCE [LARGE SCALE GENOMIC DNA]</scope>
    <source>
        <strain evidence="2 3">9A</strain>
    </source>
</reference>
<keyword evidence="1" id="KW-0732">Signal</keyword>
<protein>
    <recommendedName>
        <fullName evidence="4">DUF4294 domain-containing protein</fullName>
    </recommendedName>
</protein>